<dbReference type="Pfam" id="PF00171">
    <property type="entry name" value="Aldedh"/>
    <property type="match status" value="1"/>
</dbReference>
<comment type="similarity">
    <text evidence="3">Belongs to the aldehyde dehydrogenase family.</text>
</comment>
<evidence type="ECO:0000313" key="6">
    <source>
        <dbReference type="Proteomes" id="UP000765224"/>
    </source>
</evidence>
<dbReference type="PROSITE" id="PS00070">
    <property type="entry name" value="ALDEHYDE_DEHYDR_CYS"/>
    <property type="match status" value="1"/>
</dbReference>
<feature type="domain" description="Aldehyde dehydrogenase" evidence="4">
    <location>
        <begin position="30"/>
        <end position="490"/>
    </location>
</feature>
<evidence type="ECO:0000256" key="2">
    <source>
        <dbReference type="PROSITE-ProRule" id="PRU10007"/>
    </source>
</evidence>
<gene>
    <name evidence="5" type="ORF">KVG96_00910</name>
</gene>
<dbReference type="RefSeq" id="WP_217890473.1">
    <property type="nucleotide sequence ID" value="NZ_JAHSTS010000001.1"/>
</dbReference>
<feature type="active site" evidence="2">
    <location>
        <position position="265"/>
    </location>
</feature>
<keyword evidence="1 3" id="KW-0560">Oxidoreductase</keyword>
<dbReference type="InterPro" id="IPR029510">
    <property type="entry name" value="Ald_DH_CS_GLU"/>
</dbReference>
<dbReference type="PROSITE" id="PS00687">
    <property type="entry name" value="ALDEHYDE_DEHYDR_GLU"/>
    <property type="match status" value="1"/>
</dbReference>
<keyword evidence="6" id="KW-1185">Reference proteome</keyword>
<dbReference type="InterPro" id="IPR016160">
    <property type="entry name" value="Ald_DH_CS_CYS"/>
</dbReference>
<evidence type="ECO:0000256" key="1">
    <source>
        <dbReference type="ARBA" id="ARBA00023002"/>
    </source>
</evidence>
<sequence length="497" mass="53363">MFERADWQRKAAVLSFPDLAVIGGKHCAAQSGQTFVAVNPATGAHLADVAACGEADVEAAVANARQAFDSGVWSGRSPVERKQVLLRLAELVLAHRDELALLDSLNMGKPVMDAYNIDVPGAAGVLRWYAESLDKLYDQVAPSAADVLATITREALGVVAAVVPWNFPLDMAVWKLAPALAAGNSVILKPAEQSPFSALRLAELALEAGLPPGVLNVLPGLGEQAGQALGLHPDVDCLVFTGSTQVGKYFMQYSAQSNLKQVWLECGGKSANLVFADCRDLDLAAQKAAFGIFFNQGEVCSANSRLLVERSIHDEFVERLKAQAERWQPGDPLDPASAAGAMVDGRQTATVLRFIREAEREGATLVCGGRQLTFNGSQNFIQPTILTGVRPSMALFREEVFGPVLAVIPFDDEAHALQLANDSVYGLAASLWTDDLHRAHRVARRLRAGTVSVNSVDALDVTVPFGGGKQSGFGRDLSLHSFDKYTQLKTTWFQLRS</sequence>
<dbReference type="CDD" id="cd07112">
    <property type="entry name" value="ALDH_GABALDH-PuuC"/>
    <property type="match status" value="1"/>
</dbReference>
<evidence type="ECO:0000256" key="3">
    <source>
        <dbReference type="RuleBase" id="RU003345"/>
    </source>
</evidence>
<dbReference type="PANTHER" id="PTHR11699">
    <property type="entry name" value="ALDEHYDE DEHYDROGENASE-RELATED"/>
    <property type="match status" value="1"/>
</dbReference>
<dbReference type="InterPro" id="IPR015590">
    <property type="entry name" value="Aldehyde_DH_dom"/>
</dbReference>
<name>A0ABS6P8Z8_9PSED</name>
<dbReference type="EMBL" id="JAHSTS010000001">
    <property type="protein sequence ID" value="MBV4456512.1"/>
    <property type="molecule type" value="Genomic_DNA"/>
</dbReference>
<accession>A0ABS6P8Z8</accession>
<evidence type="ECO:0000313" key="5">
    <source>
        <dbReference type="EMBL" id="MBV4456512.1"/>
    </source>
</evidence>
<protein>
    <submittedName>
        <fullName evidence="5">Aldehyde dehydrogenase</fullName>
    </submittedName>
</protein>
<proteinExistence type="inferred from homology"/>
<comment type="caution">
    <text evidence="5">The sequence shown here is derived from an EMBL/GenBank/DDBJ whole genome shotgun (WGS) entry which is preliminary data.</text>
</comment>
<organism evidence="5 6">
    <name type="scientific">Pseudomonas ekonensis</name>
    <dbReference type="NCBI Taxonomy" id="2842353"/>
    <lineage>
        <taxon>Bacteria</taxon>
        <taxon>Pseudomonadati</taxon>
        <taxon>Pseudomonadota</taxon>
        <taxon>Gammaproteobacteria</taxon>
        <taxon>Pseudomonadales</taxon>
        <taxon>Pseudomonadaceae</taxon>
        <taxon>Pseudomonas</taxon>
    </lineage>
</organism>
<evidence type="ECO:0000259" key="4">
    <source>
        <dbReference type="Pfam" id="PF00171"/>
    </source>
</evidence>
<dbReference type="Proteomes" id="UP000765224">
    <property type="component" value="Unassembled WGS sequence"/>
</dbReference>
<reference evidence="5 6" key="1">
    <citation type="submission" date="2021-06" db="EMBL/GenBank/DDBJ databases">
        <title>Updating the genus Pseudomonas: Description of 43 new species and partition of the Pseudomonas putida group.</title>
        <authorList>
            <person name="Girard L."/>
            <person name="Lood C."/>
            <person name="Vandamme P."/>
            <person name="Rokni-Zadeh H."/>
            <person name="Van Noort V."/>
            <person name="Hofte M."/>
            <person name="Lavigne R."/>
            <person name="De Mot R."/>
        </authorList>
    </citation>
    <scope>NUCLEOTIDE SEQUENCE [LARGE SCALE GENOMIC DNA]</scope>
    <source>
        <strain evidence="5 6">COR58</strain>
    </source>
</reference>